<dbReference type="PANTHER" id="PTHR20208:SF10">
    <property type="entry name" value="STRUCTURE-SPECIFIC ENDONUCLEASE SUBUNIT SLX1"/>
    <property type="match status" value="1"/>
</dbReference>
<dbReference type="GO" id="GO:0008821">
    <property type="term" value="F:crossover junction DNA endonuclease activity"/>
    <property type="evidence" value="ECO:0007669"/>
    <property type="project" value="TreeGrafter"/>
</dbReference>
<dbReference type="GeneID" id="20668479"/>
<dbReference type="InterPro" id="IPR027520">
    <property type="entry name" value="Slx1"/>
</dbReference>
<comment type="subcellular location">
    <subcellularLocation>
        <location evidence="8">Nucleus</location>
    </subcellularLocation>
</comment>
<evidence type="ECO:0000313" key="12">
    <source>
        <dbReference type="Proteomes" id="UP000030671"/>
    </source>
</evidence>
<evidence type="ECO:0000313" key="11">
    <source>
        <dbReference type="EMBL" id="ETW77371.1"/>
    </source>
</evidence>
<dbReference type="HAMAP" id="MF_03100">
    <property type="entry name" value="Endonuc_su_Slx1"/>
    <property type="match status" value="1"/>
</dbReference>
<organism evidence="11 12">
    <name type="scientific">Heterobasidion irregulare (strain TC 32-1)</name>
    <dbReference type="NCBI Taxonomy" id="747525"/>
    <lineage>
        <taxon>Eukaryota</taxon>
        <taxon>Fungi</taxon>
        <taxon>Dikarya</taxon>
        <taxon>Basidiomycota</taxon>
        <taxon>Agaricomycotina</taxon>
        <taxon>Agaricomycetes</taxon>
        <taxon>Russulales</taxon>
        <taxon>Bondarzewiaceae</taxon>
        <taxon>Heterobasidion</taxon>
        <taxon>Heterobasidion annosum species complex</taxon>
    </lineage>
</organism>
<dbReference type="EMBL" id="KI925463">
    <property type="protein sequence ID" value="ETW77371.1"/>
    <property type="molecule type" value="Genomic_DNA"/>
</dbReference>
<evidence type="ECO:0000259" key="10">
    <source>
        <dbReference type="PROSITE" id="PS50164"/>
    </source>
</evidence>
<comment type="function">
    <text evidence="8">Catalytic subunit of the SLX1-SLX4 structure-specific endonuclease that resolves DNA secondary structures generated during DNA repair and recombination. Has endonuclease activity towards branched DNA substrates, introducing single-strand cuts in duplex DNA close to junctions with ss-DNA.</text>
</comment>
<evidence type="ECO:0000256" key="5">
    <source>
        <dbReference type="ARBA" id="ARBA00023172"/>
    </source>
</evidence>
<dbReference type="InterPro" id="IPR035901">
    <property type="entry name" value="GIY-YIG_endonuc_sf"/>
</dbReference>
<dbReference type="PROSITE" id="PS50164">
    <property type="entry name" value="GIY_YIG"/>
    <property type="match status" value="1"/>
</dbReference>
<dbReference type="eggNOG" id="KOG3005">
    <property type="taxonomic scope" value="Eukaryota"/>
</dbReference>
<feature type="domain" description="GIY-YIG" evidence="10">
    <location>
        <begin position="17"/>
        <end position="99"/>
    </location>
</feature>
<accession>W4JWX6</accession>
<evidence type="ECO:0000256" key="2">
    <source>
        <dbReference type="ARBA" id="ARBA00022759"/>
    </source>
</evidence>
<dbReference type="CDD" id="cd10455">
    <property type="entry name" value="GIY-YIG_SLX1"/>
    <property type="match status" value="1"/>
</dbReference>
<dbReference type="GO" id="GO:0017108">
    <property type="term" value="F:5'-flap endonuclease activity"/>
    <property type="evidence" value="ECO:0007669"/>
    <property type="project" value="InterPro"/>
</dbReference>
<protein>
    <recommendedName>
        <fullName evidence="10">GIY-YIG domain-containing protein</fullName>
    </recommendedName>
</protein>
<dbReference type="SUPFAM" id="SSF82771">
    <property type="entry name" value="GIY-YIG endonuclease"/>
    <property type="match status" value="1"/>
</dbReference>
<gene>
    <name evidence="11" type="ORF">HETIRDRAFT_173988</name>
</gene>
<feature type="compositionally biased region" description="Basic residues" evidence="9">
    <location>
        <begin position="325"/>
        <end position="337"/>
    </location>
</feature>
<evidence type="ECO:0000256" key="7">
    <source>
        <dbReference type="ARBA" id="ARBA00023242"/>
    </source>
</evidence>
<keyword evidence="7 8" id="KW-0539">Nucleus</keyword>
<keyword evidence="6 8" id="KW-0234">DNA repair</keyword>
<comment type="subunit">
    <text evidence="8">Forms a heterodimer with SLX4.</text>
</comment>
<feature type="compositionally biased region" description="Basic and acidic residues" evidence="9">
    <location>
        <begin position="380"/>
        <end position="389"/>
    </location>
</feature>
<dbReference type="InterPro" id="IPR000305">
    <property type="entry name" value="GIY-YIG_endonuc"/>
</dbReference>
<keyword evidence="1 8" id="KW-0540">Nuclease</keyword>
<evidence type="ECO:0000256" key="6">
    <source>
        <dbReference type="ARBA" id="ARBA00023204"/>
    </source>
</evidence>
<comment type="similarity">
    <text evidence="8">Belongs to the SLX1 family.</text>
</comment>
<feature type="region of interest" description="Disordered" evidence="9">
    <location>
        <begin position="295"/>
        <end position="449"/>
    </location>
</feature>
<evidence type="ECO:0000256" key="4">
    <source>
        <dbReference type="ARBA" id="ARBA00022801"/>
    </source>
</evidence>
<keyword evidence="4 8" id="KW-0378">Hydrolase</keyword>
<dbReference type="Proteomes" id="UP000030671">
    <property type="component" value="Unassembled WGS sequence"/>
</dbReference>
<reference evidence="11 12" key="1">
    <citation type="journal article" date="2012" name="New Phytol.">
        <title>Insight into trade-off between wood decay and parasitism from the genome of a fungal forest pathogen.</title>
        <authorList>
            <person name="Olson A."/>
            <person name="Aerts A."/>
            <person name="Asiegbu F."/>
            <person name="Belbahri L."/>
            <person name="Bouzid O."/>
            <person name="Broberg A."/>
            <person name="Canback B."/>
            <person name="Coutinho P.M."/>
            <person name="Cullen D."/>
            <person name="Dalman K."/>
            <person name="Deflorio G."/>
            <person name="van Diepen L.T."/>
            <person name="Dunand C."/>
            <person name="Duplessis S."/>
            <person name="Durling M."/>
            <person name="Gonthier P."/>
            <person name="Grimwood J."/>
            <person name="Fossdal C.G."/>
            <person name="Hansson D."/>
            <person name="Henrissat B."/>
            <person name="Hietala A."/>
            <person name="Himmelstrand K."/>
            <person name="Hoffmeister D."/>
            <person name="Hogberg N."/>
            <person name="James T.Y."/>
            <person name="Karlsson M."/>
            <person name="Kohler A."/>
            <person name="Kues U."/>
            <person name="Lee Y.H."/>
            <person name="Lin Y.C."/>
            <person name="Lind M."/>
            <person name="Lindquist E."/>
            <person name="Lombard V."/>
            <person name="Lucas S."/>
            <person name="Lunden K."/>
            <person name="Morin E."/>
            <person name="Murat C."/>
            <person name="Park J."/>
            <person name="Raffaello T."/>
            <person name="Rouze P."/>
            <person name="Salamov A."/>
            <person name="Schmutz J."/>
            <person name="Solheim H."/>
            <person name="Stahlberg J."/>
            <person name="Velez H."/>
            <person name="de Vries R.P."/>
            <person name="Wiebenga A."/>
            <person name="Woodward S."/>
            <person name="Yakovlev I."/>
            <person name="Garbelotto M."/>
            <person name="Martin F."/>
            <person name="Grigoriev I.V."/>
            <person name="Stenlid J."/>
        </authorList>
    </citation>
    <scope>NUCLEOTIDE SEQUENCE [LARGE SCALE GENOMIC DNA]</scope>
    <source>
        <strain evidence="11 12">TC 32-1</strain>
    </source>
</reference>
<dbReference type="InParanoid" id="W4JWX6"/>
<dbReference type="OrthoDB" id="24645at2759"/>
<feature type="compositionally biased region" description="Acidic residues" evidence="9">
    <location>
        <begin position="297"/>
        <end position="309"/>
    </location>
</feature>
<dbReference type="GO" id="GO:0033557">
    <property type="term" value="C:Slx1-Slx4 complex"/>
    <property type="evidence" value="ECO:0007669"/>
    <property type="project" value="UniProtKB-UniRule"/>
</dbReference>
<dbReference type="Gene3D" id="3.40.1440.10">
    <property type="entry name" value="GIY-YIG endonuclease"/>
    <property type="match status" value="1"/>
</dbReference>
<keyword evidence="12" id="KW-1185">Reference proteome</keyword>
<dbReference type="GO" id="GO:0000724">
    <property type="term" value="P:double-strand break repair via homologous recombination"/>
    <property type="evidence" value="ECO:0007669"/>
    <property type="project" value="TreeGrafter"/>
</dbReference>
<dbReference type="FunFam" id="3.40.1440.10:FF:000006">
    <property type="entry name" value="Structure-specific endonuclease subunit SLX1"/>
    <property type="match status" value="1"/>
</dbReference>
<dbReference type="InterPro" id="IPR048749">
    <property type="entry name" value="SLX1_C"/>
</dbReference>
<evidence type="ECO:0000256" key="1">
    <source>
        <dbReference type="ARBA" id="ARBA00022722"/>
    </source>
</evidence>
<feature type="compositionally biased region" description="Polar residues" evidence="9">
    <location>
        <begin position="425"/>
        <end position="441"/>
    </location>
</feature>
<dbReference type="Pfam" id="PF01541">
    <property type="entry name" value="GIY-YIG"/>
    <property type="match status" value="1"/>
</dbReference>
<dbReference type="KEGG" id="hir:HETIRDRAFT_173988"/>
<keyword evidence="2 8" id="KW-0255">Endonuclease</keyword>
<dbReference type="RefSeq" id="XP_009550886.1">
    <property type="nucleotide sequence ID" value="XM_009552591.1"/>
</dbReference>
<comment type="caution">
    <text evidence="8">Lacks conserved residue(s) required for the propagation of feature annotation.</text>
</comment>
<sequence length="615" mass="67517">MATKRSKSSLRFHQFPQFYACYLLKSIRTPRSTATYIGSTPSPPRRIRQHNGEITQGAWKTKHNRPWVMHMIVYGFPSKLAALQFEWAWQHPHISRHLRDESGGALFRRSKYLKMSIQVARTMIACRPYNTWPLHVKLFTEDAVKIWKDVDKDVGARALPLPAGFTIQIELEGVDGKSGRSGSGRDGPIDVSDAAFTTAHLAKHDVLLTSGRHLRCSVCRKPLTTYSTDPLTTALCSSTECNAVSHLSCLSQHFLASQGGIGMIPRGGRCLTCQSYTLWGDIIKGCYRRYAGKAVPDDDGVDEEEEDAFGSEPGNESLSDTPVTPRRHKAPQVRAVRRAAATSASGDEGNHLNLGPRSGALLGPSNQVSGRQLKGPKARYHTDIERTSSDEEFFDLNAISEDDRAPSAPAFNPPASTSYKIPPSKKNSTKQTRMRHQSSATDMPRNFRGTTDSTHHFPARHFNSEKGDYTASALSAPEPRSPCTIAQSLKTFPMLPPLHSPLGSVSPRSSRSMQVMLTGNDNSDVAAFKKFDSRSPDHDWHDPMTIPCSSDDEVGQQSNLGELFSTARALSSLSISSAAPCPLLHASLMDDDLDCDNSGGINGKQDEVEVIELSD</sequence>
<feature type="compositionally biased region" description="Low complexity" evidence="9">
    <location>
        <begin position="406"/>
        <end position="418"/>
    </location>
</feature>
<dbReference type="AlphaFoldDB" id="W4JWX6"/>
<evidence type="ECO:0000256" key="9">
    <source>
        <dbReference type="SAM" id="MobiDB-lite"/>
    </source>
</evidence>
<name>W4JWX6_HETIT</name>
<dbReference type="PANTHER" id="PTHR20208">
    <property type="entry name" value="STRUCTURE-SPECIFIC ENDONUCLEASE SUBUNIT SLX1"/>
    <property type="match status" value="1"/>
</dbReference>
<dbReference type="Pfam" id="PF21202">
    <property type="entry name" value="SLX1_C"/>
    <property type="match status" value="1"/>
</dbReference>
<dbReference type="HOGENOM" id="CLU_030739_3_0_1"/>
<comment type="cofactor">
    <cofactor evidence="8">
        <name>a divalent metal cation</name>
        <dbReference type="ChEBI" id="CHEBI:60240"/>
    </cofactor>
</comment>
<proteinExistence type="inferred from homology"/>
<evidence type="ECO:0000256" key="8">
    <source>
        <dbReference type="HAMAP-Rule" id="MF_03100"/>
    </source>
</evidence>
<keyword evidence="3 8" id="KW-0227">DNA damage</keyword>
<dbReference type="Gene3D" id="3.30.40.10">
    <property type="entry name" value="Zinc/RING finger domain, C3HC4 (zinc finger)"/>
    <property type="match status" value="1"/>
</dbReference>
<dbReference type="InterPro" id="IPR050381">
    <property type="entry name" value="SLX1_endonuclease"/>
</dbReference>
<keyword evidence="5 8" id="KW-0233">DNA recombination</keyword>
<dbReference type="STRING" id="747525.W4JWX6"/>
<dbReference type="InterPro" id="IPR013083">
    <property type="entry name" value="Znf_RING/FYVE/PHD"/>
</dbReference>
<evidence type="ECO:0000256" key="3">
    <source>
        <dbReference type="ARBA" id="ARBA00022763"/>
    </source>
</evidence>